<name>A0AA41V918_PAPNU</name>
<organism evidence="4 5">
    <name type="scientific">Papaver nudicaule</name>
    <name type="common">Iceland poppy</name>
    <dbReference type="NCBI Taxonomy" id="74823"/>
    <lineage>
        <taxon>Eukaryota</taxon>
        <taxon>Viridiplantae</taxon>
        <taxon>Streptophyta</taxon>
        <taxon>Embryophyta</taxon>
        <taxon>Tracheophyta</taxon>
        <taxon>Spermatophyta</taxon>
        <taxon>Magnoliopsida</taxon>
        <taxon>Ranunculales</taxon>
        <taxon>Papaveraceae</taxon>
        <taxon>Papaveroideae</taxon>
        <taxon>Papaver</taxon>
    </lineage>
</organism>
<sequence>MGYPPCKSIGCDITKASWPELVGKPGAQAKATIEREAPGVRAIIILKTDPYIQDFCCNRVWVFVNPDSRKTVAWAPKIG</sequence>
<accession>A0AA41V918</accession>
<dbReference type="Proteomes" id="UP001177140">
    <property type="component" value="Unassembled WGS sequence"/>
</dbReference>
<dbReference type="PROSITE" id="PS00285">
    <property type="entry name" value="POTATO_INHIBITOR"/>
    <property type="match status" value="1"/>
</dbReference>
<keyword evidence="2" id="KW-0646">Protease inhibitor</keyword>
<dbReference type="InterPro" id="IPR036354">
    <property type="entry name" value="Prot_inh_pot1_sf"/>
</dbReference>
<evidence type="ECO:0000313" key="5">
    <source>
        <dbReference type="Proteomes" id="UP001177140"/>
    </source>
</evidence>
<dbReference type="AlphaFoldDB" id="A0AA41V918"/>
<keyword evidence="5" id="KW-1185">Reference proteome</keyword>
<dbReference type="PANTHER" id="PTHR33091">
    <property type="entry name" value="PROTEIN, PUTATIVE, EXPRESSED-RELATED"/>
    <property type="match status" value="1"/>
</dbReference>
<protein>
    <recommendedName>
        <fullName evidence="6">Proteinase inhibitor</fullName>
    </recommendedName>
</protein>
<gene>
    <name evidence="4" type="ORF">MKW94_023713</name>
</gene>
<evidence type="ECO:0000256" key="2">
    <source>
        <dbReference type="ARBA" id="ARBA00022690"/>
    </source>
</evidence>
<comment type="caution">
    <text evidence="4">The sequence shown here is derived from an EMBL/GenBank/DDBJ whole genome shotgun (WGS) entry which is preliminary data.</text>
</comment>
<dbReference type="EMBL" id="JAJJMA010175460">
    <property type="protein sequence ID" value="MCL7037127.1"/>
    <property type="molecule type" value="Genomic_DNA"/>
</dbReference>
<dbReference type="SUPFAM" id="SSF54654">
    <property type="entry name" value="CI-2 family of serine protease inhibitors"/>
    <property type="match status" value="1"/>
</dbReference>
<reference evidence="4" key="1">
    <citation type="submission" date="2022-03" db="EMBL/GenBank/DDBJ databases">
        <title>A functionally conserved STORR gene fusion in Papaver species that diverged 16.8 million years ago.</title>
        <authorList>
            <person name="Catania T."/>
        </authorList>
    </citation>
    <scope>NUCLEOTIDE SEQUENCE</scope>
    <source>
        <strain evidence="4">S-191538</strain>
    </source>
</reference>
<dbReference type="GO" id="GO:0009611">
    <property type="term" value="P:response to wounding"/>
    <property type="evidence" value="ECO:0007669"/>
    <property type="project" value="InterPro"/>
</dbReference>
<dbReference type="Pfam" id="PF00280">
    <property type="entry name" value="potato_inhibit"/>
    <property type="match status" value="1"/>
</dbReference>
<proteinExistence type="inferred from homology"/>
<evidence type="ECO:0008006" key="6">
    <source>
        <dbReference type="Google" id="ProtNLM"/>
    </source>
</evidence>
<dbReference type="Gene3D" id="3.30.10.10">
    <property type="entry name" value="Trypsin Inhibitor V, subunit A"/>
    <property type="match status" value="1"/>
</dbReference>
<dbReference type="PRINTS" id="PR00292">
    <property type="entry name" value="POTATOINHBTR"/>
</dbReference>
<evidence type="ECO:0000256" key="1">
    <source>
        <dbReference type="ARBA" id="ARBA00008210"/>
    </source>
</evidence>
<dbReference type="PANTHER" id="PTHR33091:SF73">
    <property type="entry name" value="INHIBITOR OF TRYPSIN AND HAGEMAN FACTOR-LIKE"/>
    <property type="match status" value="1"/>
</dbReference>
<evidence type="ECO:0000256" key="3">
    <source>
        <dbReference type="ARBA" id="ARBA00022900"/>
    </source>
</evidence>
<dbReference type="GO" id="GO:0004867">
    <property type="term" value="F:serine-type endopeptidase inhibitor activity"/>
    <property type="evidence" value="ECO:0007669"/>
    <property type="project" value="UniProtKB-KW"/>
</dbReference>
<dbReference type="InterPro" id="IPR000864">
    <property type="entry name" value="Prot_inh_pot1"/>
</dbReference>
<evidence type="ECO:0000313" key="4">
    <source>
        <dbReference type="EMBL" id="MCL7037127.1"/>
    </source>
</evidence>
<comment type="similarity">
    <text evidence="1">Belongs to the protease inhibitor I13 (potato type I serine protease inhibitor) family.</text>
</comment>
<keyword evidence="3" id="KW-0722">Serine protease inhibitor</keyword>